<dbReference type="Gene3D" id="3.20.20.30">
    <property type="entry name" value="Luciferase-like domain"/>
    <property type="match status" value="1"/>
</dbReference>
<evidence type="ECO:0000256" key="2">
    <source>
        <dbReference type="ARBA" id="ARBA00022643"/>
    </source>
</evidence>
<keyword evidence="3 6" id="KW-0560">Oxidoreductase</keyword>
<dbReference type="SUPFAM" id="SSF51679">
    <property type="entry name" value="Bacterial luciferase-like"/>
    <property type="match status" value="1"/>
</dbReference>
<dbReference type="EC" id="1.14.14.5" evidence="6"/>
<evidence type="ECO:0000256" key="1">
    <source>
        <dbReference type="ARBA" id="ARBA00022630"/>
    </source>
</evidence>
<dbReference type="EMBL" id="UOFJ01000625">
    <property type="protein sequence ID" value="VAW71813.1"/>
    <property type="molecule type" value="Genomic_DNA"/>
</dbReference>
<name>A0A3B0Y5Y7_9ZZZZ</name>
<dbReference type="PANTHER" id="PTHR42847">
    <property type="entry name" value="ALKANESULFONATE MONOOXYGENASE"/>
    <property type="match status" value="1"/>
</dbReference>
<organism evidence="6">
    <name type="scientific">hydrothermal vent metagenome</name>
    <dbReference type="NCBI Taxonomy" id="652676"/>
    <lineage>
        <taxon>unclassified sequences</taxon>
        <taxon>metagenomes</taxon>
        <taxon>ecological metagenomes</taxon>
    </lineage>
</organism>
<dbReference type="GO" id="GO:0046306">
    <property type="term" value="P:alkanesulfonate catabolic process"/>
    <property type="evidence" value="ECO:0007669"/>
    <property type="project" value="TreeGrafter"/>
</dbReference>
<reference evidence="6" key="1">
    <citation type="submission" date="2018-06" db="EMBL/GenBank/DDBJ databases">
        <authorList>
            <person name="Zhirakovskaya E."/>
        </authorList>
    </citation>
    <scope>NUCLEOTIDE SEQUENCE</scope>
</reference>
<evidence type="ECO:0000256" key="3">
    <source>
        <dbReference type="ARBA" id="ARBA00023002"/>
    </source>
</evidence>
<gene>
    <name evidence="6" type="ORF">MNBD_GAMMA10-1069</name>
</gene>
<evidence type="ECO:0000259" key="5">
    <source>
        <dbReference type="Pfam" id="PF00296"/>
    </source>
</evidence>
<evidence type="ECO:0000256" key="4">
    <source>
        <dbReference type="ARBA" id="ARBA00023033"/>
    </source>
</evidence>
<proteinExistence type="predicted"/>
<dbReference type="AlphaFoldDB" id="A0A3B0Y5Y7"/>
<accession>A0A3B0Y5Y7</accession>
<dbReference type="InterPro" id="IPR050172">
    <property type="entry name" value="SsuD_RutA_monooxygenase"/>
</dbReference>
<keyword evidence="1" id="KW-0285">Flavoprotein</keyword>
<keyword evidence="4 6" id="KW-0503">Monooxygenase</keyword>
<dbReference type="PANTHER" id="PTHR42847:SF4">
    <property type="entry name" value="ALKANESULFONATE MONOOXYGENASE-RELATED"/>
    <property type="match status" value="1"/>
</dbReference>
<dbReference type="Pfam" id="PF00296">
    <property type="entry name" value="Bac_luciferase"/>
    <property type="match status" value="1"/>
</dbReference>
<dbReference type="InterPro" id="IPR011251">
    <property type="entry name" value="Luciferase-like_dom"/>
</dbReference>
<dbReference type="GO" id="GO:0008726">
    <property type="term" value="F:alkanesulfonate monooxygenase activity"/>
    <property type="evidence" value="ECO:0007669"/>
    <property type="project" value="UniProtKB-EC"/>
</dbReference>
<feature type="non-terminal residue" evidence="6">
    <location>
        <position position="351"/>
    </location>
</feature>
<sequence length="351" mass="37971">MKIKFHWRMLQGGEQKGGAKSRALGSSLSTTGLPDLLPQIEYCKAAESVGIDGLLVDIGAAKPDPILSTAALGLATEKIRFIVAARSGLQSPTTFVQQINTLSNLIGGDRLMLNIVAGHSPKEQRFYGDFLDHDQRYARTEDFLAVCHHFWKNNTLPVNHKGAFYKIEEGVLNTSFNAGTRARPELFIAGGSNACRELAISQGDIWMRLADTPEVVGLQGIAALAAGKQLGLRLGVIVRPTREAALEAADALINELDPENSEVSMEKKFVAGSDSVSMKKSFALAEKKWLTPTLWTGAIRTHGAPAACLVGDPDQVAAALLDYKRVGVSQFILSGWPKLEEMLFFGNEVIP</sequence>
<dbReference type="InterPro" id="IPR036661">
    <property type="entry name" value="Luciferase-like_sf"/>
</dbReference>
<protein>
    <submittedName>
        <fullName evidence="6">Alkanesulfonate monooxygenase</fullName>
        <ecNumber evidence="6">1.14.14.5</ecNumber>
    </submittedName>
</protein>
<keyword evidence="2" id="KW-0288">FMN</keyword>
<feature type="domain" description="Luciferase-like" evidence="5">
    <location>
        <begin position="32"/>
        <end position="329"/>
    </location>
</feature>
<evidence type="ECO:0000313" key="6">
    <source>
        <dbReference type="EMBL" id="VAW71813.1"/>
    </source>
</evidence>